<dbReference type="Pfam" id="PF01569">
    <property type="entry name" value="PAP2"/>
    <property type="match status" value="1"/>
</dbReference>
<gene>
    <name evidence="3" type="ORF">CHL78_008185</name>
</gene>
<dbReference type="Proteomes" id="UP000215694">
    <property type="component" value="Unassembled WGS sequence"/>
</dbReference>
<sequence>MKKGYKFCLSIVGIILLVFAFTDMNISNAIYNPESKFGLIFEAIGEFPAAIIATFCTVSLMLTRDKDKSIKYNLGTVGYIVLLIFFSFMAAMLPVKYLHGSKALIPVLMVIYILASYMIAKKYASTHKEELRRAAIVGVLTFVFVIIAFNSIKFLWGRERYRHMIEVGSFAGYSMWFIPQGFASGNEFMSFPSGHSANSAIMVWITLIPTFVTSLKDKKNLFIGFAGLWTILVPISRIVVGAHFASDVTMGVTITLVIFTLLKNKYINKVGDKDEQKHMLTTLV</sequence>
<dbReference type="SMART" id="SM00014">
    <property type="entry name" value="acidPPc"/>
    <property type="match status" value="1"/>
</dbReference>
<feature type="transmembrane region" description="Helical" evidence="1">
    <location>
        <begin position="244"/>
        <end position="262"/>
    </location>
</feature>
<dbReference type="AlphaFoldDB" id="A0A371J4I2"/>
<evidence type="ECO:0000259" key="2">
    <source>
        <dbReference type="SMART" id="SM00014"/>
    </source>
</evidence>
<feature type="transmembrane region" description="Helical" evidence="1">
    <location>
        <begin position="221"/>
        <end position="238"/>
    </location>
</feature>
<organism evidence="3 4">
    <name type="scientific">Romboutsia weinsteinii</name>
    <dbReference type="NCBI Taxonomy" id="2020949"/>
    <lineage>
        <taxon>Bacteria</taxon>
        <taxon>Bacillati</taxon>
        <taxon>Bacillota</taxon>
        <taxon>Clostridia</taxon>
        <taxon>Peptostreptococcales</taxon>
        <taxon>Peptostreptococcaceae</taxon>
        <taxon>Romboutsia</taxon>
    </lineage>
</organism>
<proteinExistence type="predicted"/>
<keyword evidence="1" id="KW-0472">Membrane</keyword>
<feature type="transmembrane region" description="Helical" evidence="1">
    <location>
        <begin position="39"/>
        <end position="62"/>
    </location>
</feature>
<dbReference type="Gene3D" id="1.20.144.10">
    <property type="entry name" value="Phosphatidic acid phosphatase type 2/haloperoxidase"/>
    <property type="match status" value="1"/>
</dbReference>
<evidence type="ECO:0000256" key="1">
    <source>
        <dbReference type="SAM" id="Phobius"/>
    </source>
</evidence>
<dbReference type="InterPro" id="IPR000326">
    <property type="entry name" value="PAP2/HPO"/>
</dbReference>
<dbReference type="OrthoDB" id="1653251at2"/>
<dbReference type="RefSeq" id="WP_094367532.1">
    <property type="nucleotide sequence ID" value="NZ_NOJY02000011.1"/>
</dbReference>
<feature type="transmembrane region" description="Helical" evidence="1">
    <location>
        <begin position="132"/>
        <end position="152"/>
    </location>
</feature>
<feature type="transmembrane region" description="Helical" evidence="1">
    <location>
        <begin position="74"/>
        <end position="97"/>
    </location>
</feature>
<dbReference type="InterPro" id="IPR036938">
    <property type="entry name" value="PAP2/HPO_sf"/>
</dbReference>
<evidence type="ECO:0000313" key="4">
    <source>
        <dbReference type="Proteomes" id="UP000215694"/>
    </source>
</evidence>
<keyword evidence="4" id="KW-1185">Reference proteome</keyword>
<reference evidence="3 4" key="1">
    <citation type="journal article" date="2017" name="Genome Announc.">
        <title>Draft Genome Sequence of Romboutsia weinsteinii sp. nov. Strain CCRI-19649(T) Isolated from Surface Water.</title>
        <authorList>
            <person name="Maheux A.F."/>
            <person name="Boudreau D.K."/>
            <person name="Berube E."/>
            <person name="Boissinot M."/>
            <person name="Cantin P."/>
            <person name="Raymond F."/>
            <person name="Corbeil J."/>
            <person name="Omar R.F."/>
            <person name="Bergeron M.G."/>
        </authorList>
    </citation>
    <scope>NUCLEOTIDE SEQUENCE [LARGE SCALE GENOMIC DNA]</scope>
    <source>
        <strain evidence="3 4">CCRI-19649</strain>
    </source>
</reference>
<keyword evidence="1" id="KW-0812">Transmembrane</keyword>
<keyword evidence="1" id="KW-1133">Transmembrane helix</keyword>
<dbReference type="EMBL" id="NOJY02000011">
    <property type="protein sequence ID" value="RDY27692.1"/>
    <property type="molecule type" value="Genomic_DNA"/>
</dbReference>
<name>A0A371J4I2_9FIRM</name>
<dbReference type="CDD" id="cd01610">
    <property type="entry name" value="PAP2_like"/>
    <property type="match status" value="1"/>
</dbReference>
<feature type="transmembrane region" description="Helical" evidence="1">
    <location>
        <begin position="103"/>
        <end position="120"/>
    </location>
</feature>
<dbReference type="SUPFAM" id="SSF48317">
    <property type="entry name" value="Acid phosphatase/Vanadium-dependent haloperoxidase"/>
    <property type="match status" value="1"/>
</dbReference>
<accession>A0A371J4I2</accession>
<feature type="transmembrane region" description="Helical" evidence="1">
    <location>
        <begin position="196"/>
        <end position="214"/>
    </location>
</feature>
<evidence type="ECO:0000313" key="3">
    <source>
        <dbReference type="EMBL" id="RDY27692.1"/>
    </source>
</evidence>
<protein>
    <submittedName>
        <fullName evidence="3">PAP2 family protein</fullName>
    </submittedName>
</protein>
<comment type="caution">
    <text evidence="3">The sequence shown here is derived from an EMBL/GenBank/DDBJ whole genome shotgun (WGS) entry which is preliminary data.</text>
</comment>
<feature type="domain" description="Phosphatidic acid phosphatase type 2/haloperoxidase" evidence="2">
    <location>
        <begin position="137"/>
        <end position="263"/>
    </location>
</feature>